<organism evidence="1 2">
    <name type="scientific">Acetobacter cerevisiae</name>
    <dbReference type="NCBI Taxonomy" id="178900"/>
    <lineage>
        <taxon>Bacteria</taxon>
        <taxon>Pseudomonadati</taxon>
        <taxon>Pseudomonadota</taxon>
        <taxon>Alphaproteobacteria</taxon>
        <taxon>Acetobacterales</taxon>
        <taxon>Acetobacteraceae</taxon>
        <taxon>Acetobacter</taxon>
    </lineage>
</organism>
<dbReference type="PANTHER" id="PTHR34309:SF10">
    <property type="entry name" value="SLR1406 PROTEIN"/>
    <property type="match status" value="1"/>
</dbReference>
<dbReference type="InterPro" id="IPR052517">
    <property type="entry name" value="GlcG_carb_metab_protein"/>
</dbReference>
<proteinExistence type="predicted"/>
<gene>
    <name evidence="1" type="ORF">NKW54_14495</name>
</gene>
<keyword evidence="2" id="KW-1185">Reference proteome</keyword>
<dbReference type="Gene3D" id="3.30.450.150">
    <property type="entry name" value="Haem-degrading domain"/>
    <property type="match status" value="1"/>
</dbReference>
<dbReference type="EMBL" id="JAMYZR010000052">
    <property type="protein sequence ID" value="MCP1247138.1"/>
    <property type="molecule type" value="Genomic_DNA"/>
</dbReference>
<sequence>RQYSRSGSCGMTEFYKMTRNCLKCEKSASSFLLCDVYDFAILAEGKSKRHDWVNKNISNKVPFAMKKILAAFASTLLCASPALAQAASTAPQLNITTDAAMDMAHYAVGLAESRHLKLCIAVEDTDGNLVAFIRMQGAYAGCVEASIAKAKSAARFARNTIEFFDAARAQNLPIGFVPGILPSAGGAVFKQGETVVGSIGTSGDTNEAEQALVVDTAKHFH</sequence>
<dbReference type="InterPro" id="IPR038084">
    <property type="entry name" value="PduO/GlcC-like_sf"/>
</dbReference>
<feature type="non-terminal residue" evidence="1">
    <location>
        <position position="1"/>
    </location>
</feature>
<evidence type="ECO:0000313" key="2">
    <source>
        <dbReference type="Proteomes" id="UP001523543"/>
    </source>
</evidence>
<dbReference type="SUPFAM" id="SSF143744">
    <property type="entry name" value="GlcG-like"/>
    <property type="match status" value="1"/>
</dbReference>
<dbReference type="RefSeq" id="WP_253563882.1">
    <property type="nucleotide sequence ID" value="NZ_JAMYZR010000052.1"/>
</dbReference>
<evidence type="ECO:0000313" key="1">
    <source>
        <dbReference type="EMBL" id="MCP1247138.1"/>
    </source>
</evidence>
<name>A0ABT1EUT8_9PROT</name>
<reference evidence="1 2" key="1">
    <citation type="submission" date="2022-06" db="EMBL/GenBank/DDBJ databases">
        <title>Acetobacer genomes from food samples.</title>
        <authorList>
            <person name="Sombolestani A."/>
        </authorList>
    </citation>
    <scope>NUCLEOTIDE SEQUENCE [LARGE SCALE GENOMIC DNA]</scope>
    <source>
        <strain evidence="1 2">R-83281</strain>
    </source>
</reference>
<accession>A0ABT1EUT8</accession>
<dbReference type="Pfam" id="PF03928">
    <property type="entry name" value="HbpS-like"/>
    <property type="match status" value="1"/>
</dbReference>
<dbReference type="InterPro" id="IPR005624">
    <property type="entry name" value="PduO/GlcC-like"/>
</dbReference>
<comment type="caution">
    <text evidence="1">The sequence shown here is derived from an EMBL/GenBank/DDBJ whole genome shotgun (WGS) entry which is preliminary data.</text>
</comment>
<dbReference type="PANTHER" id="PTHR34309">
    <property type="entry name" value="SLR1406 PROTEIN"/>
    <property type="match status" value="1"/>
</dbReference>
<dbReference type="Proteomes" id="UP001523543">
    <property type="component" value="Unassembled WGS sequence"/>
</dbReference>
<protein>
    <submittedName>
        <fullName evidence="1">Heme-binding protein</fullName>
    </submittedName>
</protein>